<dbReference type="PANTHER" id="PTHR46796:SF2">
    <property type="entry name" value="TRANSCRIPTIONAL REGULATORY PROTEIN"/>
    <property type="match status" value="1"/>
</dbReference>
<dbReference type="EMBL" id="JAIRBT010000026">
    <property type="protein sequence ID" value="MBZ6067763.1"/>
    <property type="molecule type" value="Genomic_DNA"/>
</dbReference>
<dbReference type="InterPro" id="IPR050204">
    <property type="entry name" value="AraC_XylS_family_regulators"/>
</dbReference>
<dbReference type="Pfam" id="PF02311">
    <property type="entry name" value="AraC_binding"/>
    <property type="match status" value="1"/>
</dbReference>
<comment type="caution">
    <text evidence="6">The sequence shown here is derived from an EMBL/GenBank/DDBJ whole genome shotgun (WGS) entry which is preliminary data.</text>
</comment>
<keyword evidence="7" id="KW-1185">Reference proteome</keyword>
<evidence type="ECO:0000256" key="4">
    <source>
        <dbReference type="ARBA" id="ARBA00023163"/>
    </source>
</evidence>
<dbReference type="PROSITE" id="PS00041">
    <property type="entry name" value="HTH_ARAC_FAMILY_1"/>
    <property type="match status" value="1"/>
</dbReference>
<proteinExistence type="predicted"/>
<evidence type="ECO:0000259" key="5">
    <source>
        <dbReference type="PROSITE" id="PS01124"/>
    </source>
</evidence>
<dbReference type="RefSeq" id="WP_224163433.1">
    <property type="nucleotide sequence ID" value="NZ_JAIRBT010000026.1"/>
</dbReference>
<dbReference type="Pfam" id="PF12833">
    <property type="entry name" value="HTH_18"/>
    <property type="match status" value="1"/>
</dbReference>
<keyword evidence="2" id="KW-0238">DNA-binding</keyword>
<evidence type="ECO:0000256" key="1">
    <source>
        <dbReference type="ARBA" id="ARBA00023015"/>
    </source>
</evidence>
<name>A0ABS7VEG3_9GAMM</name>
<dbReference type="SMART" id="SM00342">
    <property type="entry name" value="HTH_ARAC"/>
    <property type="match status" value="1"/>
</dbReference>
<gene>
    <name evidence="6" type="ORF">LA374_16345</name>
</gene>
<dbReference type="InterPro" id="IPR018062">
    <property type="entry name" value="HTH_AraC-typ_CS"/>
</dbReference>
<dbReference type="InterPro" id="IPR018060">
    <property type="entry name" value="HTH_AraC"/>
</dbReference>
<evidence type="ECO:0000313" key="6">
    <source>
        <dbReference type="EMBL" id="MBZ6067763.1"/>
    </source>
</evidence>
<dbReference type="PANTHER" id="PTHR46796">
    <property type="entry name" value="HTH-TYPE TRANSCRIPTIONAL ACTIVATOR RHAS-RELATED"/>
    <property type="match status" value="1"/>
</dbReference>
<reference evidence="6 7" key="1">
    <citation type="submission" date="2021-09" db="EMBL/GenBank/DDBJ databases">
        <title>Aeromonas schubertii isolated from Asian sea bass.</title>
        <authorList>
            <person name="Pinpimai K."/>
        </authorList>
    </citation>
    <scope>NUCLEOTIDE SEQUENCE [LARGE SCALE GENOMIC DNA]</scope>
    <source>
        <strain evidence="6 7">CHULA2021a</strain>
    </source>
</reference>
<dbReference type="InterPro" id="IPR037923">
    <property type="entry name" value="HTH-like"/>
</dbReference>
<sequence>MIFESATPPMHHQDLSPIEHAHYRVTDELGGLPLLDASFATQCFSRHVHEEYTISVVERGTQRFFRSGADHLAPTGHIILVNADDVHTGDAASEGGWSYRAMYPLPEQFAAIGRDLGLGNGMPPYFREPVVHDPALAAQLTLVFDTLAGEGQPLLLRESLVYGFLVNLVCRHGRARPSPQSEAQRQIRLVRDYLDAHPAEEIALQRLAELAGLSPYHLVRSFGKQVGLPPHAYQTQVRLRRARGLLRAGLPIADTAQACGFHDQSHLHRHFKKAMGITPGQYVAQHGLRGAPIHTSNKVQGRGLSG</sequence>
<dbReference type="PROSITE" id="PS01124">
    <property type="entry name" value="HTH_ARAC_FAMILY_2"/>
    <property type="match status" value="1"/>
</dbReference>
<dbReference type="SUPFAM" id="SSF46689">
    <property type="entry name" value="Homeodomain-like"/>
    <property type="match status" value="2"/>
</dbReference>
<dbReference type="InterPro" id="IPR009057">
    <property type="entry name" value="Homeodomain-like_sf"/>
</dbReference>
<evidence type="ECO:0000313" key="7">
    <source>
        <dbReference type="Proteomes" id="UP000774958"/>
    </source>
</evidence>
<evidence type="ECO:0000256" key="3">
    <source>
        <dbReference type="ARBA" id="ARBA00023159"/>
    </source>
</evidence>
<accession>A0ABS7VEG3</accession>
<dbReference type="SUPFAM" id="SSF51215">
    <property type="entry name" value="Regulatory protein AraC"/>
    <property type="match status" value="1"/>
</dbReference>
<dbReference type="Gene3D" id="1.10.10.60">
    <property type="entry name" value="Homeodomain-like"/>
    <property type="match status" value="2"/>
</dbReference>
<keyword evidence="1" id="KW-0805">Transcription regulation</keyword>
<organism evidence="6 7">
    <name type="scientific">Aeromonas schubertii</name>
    <dbReference type="NCBI Taxonomy" id="652"/>
    <lineage>
        <taxon>Bacteria</taxon>
        <taxon>Pseudomonadati</taxon>
        <taxon>Pseudomonadota</taxon>
        <taxon>Gammaproteobacteria</taxon>
        <taxon>Aeromonadales</taxon>
        <taxon>Aeromonadaceae</taxon>
        <taxon>Aeromonas</taxon>
    </lineage>
</organism>
<dbReference type="Proteomes" id="UP000774958">
    <property type="component" value="Unassembled WGS sequence"/>
</dbReference>
<protein>
    <submittedName>
        <fullName evidence="6">AraC family transcriptional regulator</fullName>
    </submittedName>
</protein>
<evidence type="ECO:0000256" key="2">
    <source>
        <dbReference type="ARBA" id="ARBA00023125"/>
    </source>
</evidence>
<keyword evidence="3" id="KW-0010">Activator</keyword>
<dbReference type="InterPro" id="IPR003313">
    <property type="entry name" value="AraC-bd"/>
</dbReference>
<keyword evidence="4" id="KW-0804">Transcription</keyword>
<feature type="domain" description="HTH araC/xylS-type" evidence="5">
    <location>
        <begin position="188"/>
        <end position="285"/>
    </location>
</feature>